<dbReference type="EMBL" id="CP076643">
    <property type="protein sequence ID" value="QXO18688.1"/>
    <property type="molecule type" value="Genomic_DNA"/>
</dbReference>
<evidence type="ECO:0000313" key="1">
    <source>
        <dbReference type="EMBL" id="QXO18688.1"/>
    </source>
</evidence>
<sequence>MKPQPIENVVFDVGNVIVRWSPPEIARLAFGEEKFCESLVRSIFKSQTWMDLNIGVITETEAKEQYQLNLGLSELECQRLFYYVKQTQILLFGTVDLIKRVKTAGYGVYALTDNVREVVDYLKTTYDFWSLFDGATISAQVGCLKPQPAIYHALLAQNGLRAESTVFIDDMPNNVRGAQAVGISAIQFENAEQCQRELRALGLEI</sequence>
<proteinExistence type="predicted"/>
<organism evidence="1 2">
    <name type="scientific">Vibrio ostreae</name>
    <dbReference type="NCBI Taxonomy" id="2841925"/>
    <lineage>
        <taxon>Bacteria</taxon>
        <taxon>Pseudomonadati</taxon>
        <taxon>Pseudomonadota</taxon>
        <taxon>Gammaproteobacteria</taxon>
        <taxon>Vibrionales</taxon>
        <taxon>Vibrionaceae</taxon>
        <taxon>Vibrio</taxon>
    </lineage>
</organism>
<evidence type="ECO:0000313" key="2">
    <source>
        <dbReference type="Proteomes" id="UP000694232"/>
    </source>
</evidence>
<accession>A0A975UBA2</accession>
<keyword evidence="2" id="KW-1185">Reference proteome</keyword>
<dbReference type="Proteomes" id="UP000694232">
    <property type="component" value="Chromosome 1"/>
</dbReference>
<dbReference type="CDD" id="cd02603">
    <property type="entry name" value="HAD_sEH-N_like"/>
    <property type="match status" value="1"/>
</dbReference>
<dbReference type="SFLD" id="SFLDS00003">
    <property type="entry name" value="Haloacid_Dehalogenase"/>
    <property type="match status" value="1"/>
</dbReference>
<dbReference type="AlphaFoldDB" id="A0A975UBA2"/>
<dbReference type="PANTHER" id="PTHR43611">
    <property type="entry name" value="ALPHA-D-GLUCOSE 1-PHOSPHATE PHOSPHATASE"/>
    <property type="match status" value="1"/>
</dbReference>
<name>A0A975UBA2_9VIBR</name>
<gene>
    <name evidence="1" type="ORF">KNV97_10620</name>
</gene>
<dbReference type="RefSeq" id="WP_218563071.1">
    <property type="nucleotide sequence ID" value="NZ_CP076643.1"/>
</dbReference>
<dbReference type="Pfam" id="PF00702">
    <property type="entry name" value="Hydrolase"/>
    <property type="match status" value="1"/>
</dbReference>
<dbReference type="KEGG" id="vos:KNV97_10620"/>
<dbReference type="NCBIfam" id="TIGR01509">
    <property type="entry name" value="HAD-SF-IA-v3"/>
    <property type="match status" value="1"/>
</dbReference>
<protein>
    <submittedName>
        <fullName evidence="1">HAD family phosphatase</fullName>
    </submittedName>
</protein>
<dbReference type="InterPro" id="IPR006439">
    <property type="entry name" value="HAD-SF_hydro_IA"/>
</dbReference>
<dbReference type="SFLD" id="SFLDG01129">
    <property type="entry name" value="C1.5:_HAD__Beta-PGM__Phosphata"/>
    <property type="match status" value="1"/>
</dbReference>
<reference evidence="1" key="1">
    <citation type="submission" date="2021-06" db="EMBL/GenBank/DDBJ databases">
        <title>Vibrio nov. sp., novel gut bacterium isolated from Yellow Sea oyster.</title>
        <authorList>
            <person name="Muhammad N."/>
            <person name="Nguyen T.H."/>
            <person name="Lee Y.-J."/>
            <person name="Ko J."/>
            <person name="Kim S.-G."/>
        </authorList>
    </citation>
    <scope>NUCLEOTIDE SEQUENCE</scope>
    <source>
        <strain evidence="1">OG9-811</strain>
    </source>
</reference>
<dbReference type="PANTHER" id="PTHR43611:SF3">
    <property type="entry name" value="FLAVIN MONONUCLEOTIDE HYDROLASE 1, CHLOROPLATIC"/>
    <property type="match status" value="1"/>
</dbReference>